<evidence type="ECO:0000313" key="3">
    <source>
        <dbReference type="Proteomes" id="UP000801428"/>
    </source>
</evidence>
<proteinExistence type="predicted"/>
<feature type="compositionally biased region" description="Polar residues" evidence="1">
    <location>
        <begin position="25"/>
        <end position="36"/>
    </location>
</feature>
<feature type="region of interest" description="Disordered" evidence="1">
    <location>
        <begin position="224"/>
        <end position="304"/>
    </location>
</feature>
<reference evidence="2" key="1">
    <citation type="submission" date="2019-04" db="EMBL/GenBank/DDBJ databases">
        <title>Sequencing of skin fungus with MAO and IRED activity.</title>
        <authorList>
            <person name="Marsaioli A.J."/>
            <person name="Bonatto J.M.C."/>
            <person name="Reis Junior O."/>
        </authorList>
    </citation>
    <scope>NUCLEOTIDE SEQUENCE</scope>
    <source>
        <strain evidence="2">30M1</strain>
    </source>
</reference>
<name>A0A9P4TJ26_CURKU</name>
<feature type="compositionally biased region" description="Acidic residues" evidence="1">
    <location>
        <begin position="286"/>
        <end position="296"/>
    </location>
</feature>
<protein>
    <submittedName>
        <fullName evidence="2">Uncharacterized protein</fullName>
    </submittedName>
</protein>
<keyword evidence="3" id="KW-1185">Reference proteome</keyword>
<evidence type="ECO:0000313" key="2">
    <source>
        <dbReference type="EMBL" id="KAF3006539.1"/>
    </source>
</evidence>
<evidence type="ECO:0000256" key="1">
    <source>
        <dbReference type="SAM" id="MobiDB-lite"/>
    </source>
</evidence>
<accession>A0A9P4TJ26</accession>
<dbReference type="EMBL" id="SWKU01000005">
    <property type="protein sequence ID" value="KAF3006539.1"/>
    <property type="molecule type" value="Genomic_DNA"/>
</dbReference>
<dbReference type="AlphaFoldDB" id="A0A9P4TJ26"/>
<feature type="compositionally biased region" description="Basic and acidic residues" evidence="1">
    <location>
        <begin position="259"/>
        <end position="282"/>
    </location>
</feature>
<organism evidence="2 3">
    <name type="scientific">Curvularia kusanoi</name>
    <name type="common">Cochliobolus kusanoi</name>
    <dbReference type="NCBI Taxonomy" id="90978"/>
    <lineage>
        <taxon>Eukaryota</taxon>
        <taxon>Fungi</taxon>
        <taxon>Dikarya</taxon>
        <taxon>Ascomycota</taxon>
        <taxon>Pezizomycotina</taxon>
        <taxon>Dothideomycetes</taxon>
        <taxon>Pleosporomycetidae</taxon>
        <taxon>Pleosporales</taxon>
        <taxon>Pleosporineae</taxon>
        <taxon>Pleosporaceae</taxon>
        <taxon>Curvularia</taxon>
    </lineage>
</organism>
<sequence length="304" mass="34038">MDHSTPDAAVGCSTPLENELFTLTNGSAPSTQTVSVPSDVDEDGTAQTTEHPVFARSALRGIVLCTTYSELHGKEIIQRAHTTREEAESILPTFKHLQAHLRSSVNILKKYSAEEFAVPHLVPPFTEGMAIDQITFMHHHSAVSETLMADMFHTEQSSFGLPSNYSWRTGRNAFCHSMLKPDGGILWADAAIEDTLADEEAWSIPTVLASLSTRSKEKLLQYQLENGEDSSDSESGSSETDEWQSYVPTPEAVAAQEAAGKEWADSQEWHEAKHQFPNREDMEFYGYEDDEDEEWWDDTRRHSI</sequence>
<feature type="region of interest" description="Disordered" evidence="1">
    <location>
        <begin position="25"/>
        <end position="49"/>
    </location>
</feature>
<gene>
    <name evidence="2" type="ORF">E8E13_005752</name>
</gene>
<comment type="caution">
    <text evidence="2">The sequence shown here is derived from an EMBL/GenBank/DDBJ whole genome shotgun (WGS) entry which is preliminary data.</text>
</comment>
<dbReference type="Proteomes" id="UP000801428">
    <property type="component" value="Unassembled WGS sequence"/>
</dbReference>